<protein>
    <submittedName>
        <fullName evidence="1">Uncharacterized protein</fullName>
    </submittedName>
</protein>
<dbReference type="AlphaFoldDB" id="A0A154BVL2"/>
<comment type="caution">
    <text evidence="1">The sequence shown here is derived from an EMBL/GenBank/DDBJ whole genome shotgun (WGS) entry which is preliminary data.</text>
</comment>
<keyword evidence="2" id="KW-1185">Reference proteome</keyword>
<dbReference type="EMBL" id="LSGP01000001">
    <property type="protein sequence ID" value="KYZ78063.1"/>
    <property type="molecule type" value="Genomic_DNA"/>
</dbReference>
<sequence length="65" mass="7382">MTIPKAGPWRAVKQEHGFYAVHFEEDKQEGPFANRKTADEFVDAANSALADKEVDFRQDVLQSED</sequence>
<organism evidence="1 2">
    <name type="scientific">Anaerosporomusa subterranea</name>
    <dbReference type="NCBI Taxonomy" id="1794912"/>
    <lineage>
        <taxon>Bacteria</taxon>
        <taxon>Bacillati</taxon>
        <taxon>Bacillota</taxon>
        <taxon>Negativicutes</taxon>
        <taxon>Acetonemataceae</taxon>
        <taxon>Anaerosporomusa</taxon>
    </lineage>
</organism>
<evidence type="ECO:0000313" key="1">
    <source>
        <dbReference type="EMBL" id="KYZ78063.1"/>
    </source>
</evidence>
<name>A0A154BVL2_ANASB</name>
<reference evidence="1 2" key="1">
    <citation type="submission" date="2016-02" db="EMBL/GenBank/DDBJ databases">
        <title>Anaerosporomusa subterraneum gen. nov., sp. nov., a spore-forming obligate anaerobe isolated from saprolite.</title>
        <authorList>
            <person name="Choi J.K."/>
            <person name="Shah M."/>
            <person name="Yee N."/>
        </authorList>
    </citation>
    <scope>NUCLEOTIDE SEQUENCE [LARGE SCALE GENOMIC DNA]</scope>
    <source>
        <strain evidence="1 2">RU4</strain>
    </source>
</reference>
<dbReference type="RefSeq" id="WP_066236695.1">
    <property type="nucleotide sequence ID" value="NZ_LSGP01000001.1"/>
</dbReference>
<accession>A0A154BVL2</accession>
<proteinExistence type="predicted"/>
<gene>
    <name evidence="1" type="ORF">AXX12_00510</name>
</gene>
<dbReference type="Proteomes" id="UP000076268">
    <property type="component" value="Unassembled WGS sequence"/>
</dbReference>
<evidence type="ECO:0000313" key="2">
    <source>
        <dbReference type="Proteomes" id="UP000076268"/>
    </source>
</evidence>